<keyword evidence="5 10" id="KW-0862">Zinc</keyword>
<dbReference type="EMBL" id="JBHPBY010000732">
    <property type="protein sequence ID" value="MFC1854137.1"/>
    <property type="molecule type" value="Genomic_DNA"/>
</dbReference>
<protein>
    <recommendedName>
        <fullName evidence="8 10">7-cyano-7-deazaguanine synthase</fullName>
        <ecNumber evidence="8 10">6.3.4.20</ecNumber>
    </recommendedName>
    <alternativeName>
        <fullName evidence="10">7-cyano-7-carbaguanine synthase</fullName>
    </alternativeName>
    <alternativeName>
        <fullName evidence="10">PreQ(0) synthase</fullName>
    </alternativeName>
    <alternativeName>
        <fullName evidence="10">Queuosine biosynthesis protein QueC</fullName>
    </alternativeName>
</protein>
<dbReference type="Pfam" id="PF06508">
    <property type="entry name" value="QueC"/>
    <property type="match status" value="1"/>
</dbReference>
<dbReference type="SUPFAM" id="SSF52402">
    <property type="entry name" value="Adenine nucleotide alpha hydrolases-like"/>
    <property type="match status" value="1"/>
</dbReference>
<dbReference type="InterPro" id="IPR014729">
    <property type="entry name" value="Rossmann-like_a/b/a_fold"/>
</dbReference>
<dbReference type="HAMAP" id="MF_01633">
    <property type="entry name" value="QueC"/>
    <property type="match status" value="1"/>
</dbReference>
<comment type="catalytic activity">
    <reaction evidence="9 10">
        <text>7-carboxy-7-carbaguanine + NH4(+) + 2 ATP = 7-cyano-7-carbaguanine + 2 AMP + 2 diphosphate + 2 H(+)</text>
        <dbReference type="Rhea" id="RHEA:27982"/>
        <dbReference type="ChEBI" id="CHEBI:15378"/>
        <dbReference type="ChEBI" id="CHEBI:28938"/>
        <dbReference type="ChEBI" id="CHEBI:30616"/>
        <dbReference type="ChEBI" id="CHEBI:33019"/>
        <dbReference type="ChEBI" id="CHEBI:45075"/>
        <dbReference type="ChEBI" id="CHEBI:61036"/>
        <dbReference type="ChEBI" id="CHEBI:456215"/>
        <dbReference type="EC" id="6.3.4.20"/>
    </reaction>
</comment>
<dbReference type="NCBIfam" id="TIGR00364">
    <property type="entry name" value="7-cyano-7-deazaguanine synthase QueC"/>
    <property type="match status" value="1"/>
</dbReference>
<dbReference type="PANTHER" id="PTHR42914">
    <property type="entry name" value="7-CYANO-7-DEAZAGUANINE SYNTHASE"/>
    <property type="match status" value="1"/>
</dbReference>
<comment type="similarity">
    <text evidence="7 10">Belongs to the QueC family.</text>
</comment>
<evidence type="ECO:0000256" key="6">
    <source>
        <dbReference type="ARBA" id="ARBA00022840"/>
    </source>
</evidence>
<proteinExistence type="inferred from homology"/>
<keyword evidence="2 10" id="KW-0436">Ligase</keyword>
<dbReference type="InterPro" id="IPR018317">
    <property type="entry name" value="QueC"/>
</dbReference>
<organism evidence="11 12">
    <name type="scientific">candidate division CSSED10-310 bacterium</name>
    <dbReference type="NCBI Taxonomy" id="2855610"/>
    <lineage>
        <taxon>Bacteria</taxon>
        <taxon>Bacteria division CSSED10-310</taxon>
    </lineage>
</organism>
<evidence type="ECO:0000313" key="12">
    <source>
        <dbReference type="Proteomes" id="UP001594351"/>
    </source>
</evidence>
<evidence type="ECO:0000256" key="3">
    <source>
        <dbReference type="ARBA" id="ARBA00022723"/>
    </source>
</evidence>
<keyword evidence="10" id="KW-0671">Queuosine biosynthesis</keyword>
<evidence type="ECO:0000256" key="9">
    <source>
        <dbReference type="ARBA" id="ARBA00047890"/>
    </source>
</evidence>
<dbReference type="PANTHER" id="PTHR42914:SF1">
    <property type="entry name" value="7-CYANO-7-DEAZAGUANINE SYNTHASE"/>
    <property type="match status" value="1"/>
</dbReference>
<comment type="cofactor">
    <cofactor evidence="10">
        <name>Zn(2+)</name>
        <dbReference type="ChEBI" id="CHEBI:29105"/>
    </cofactor>
    <text evidence="10">Binds 1 zinc ion per subunit.</text>
</comment>
<evidence type="ECO:0000256" key="2">
    <source>
        <dbReference type="ARBA" id="ARBA00022598"/>
    </source>
</evidence>
<gene>
    <name evidence="10 11" type="primary">queC</name>
    <name evidence="11" type="ORF">ACFL27_28470</name>
</gene>
<comment type="pathway">
    <text evidence="1 10">Purine metabolism; 7-cyano-7-deazaguanine biosynthesis.</text>
</comment>
<keyword evidence="6 10" id="KW-0067">ATP-binding</keyword>
<evidence type="ECO:0000256" key="7">
    <source>
        <dbReference type="ARBA" id="ARBA00037993"/>
    </source>
</evidence>
<evidence type="ECO:0000256" key="1">
    <source>
        <dbReference type="ARBA" id="ARBA00005061"/>
    </source>
</evidence>
<sequence>MSAQSHDQELAVILISGGMDSLVTAAYALQSYRGAFLHIDYGQRTAGQEKSCFTALVAHYKPEFHQIFELPWLGNIGGSALTDHTISVPQTLTTSTHIPVTYVPFRNSIMLSTAVAWAEVIGASVIFYGAVEADSAGYPDCRQKYVAAFNQLITVGTARVSIEIQAPLITMSKKEIVLLGAKLQVPFELTWSCYTQAKRACGLCESCRLRLEAFSRAGLPDPLPYQTRP</sequence>
<dbReference type="Proteomes" id="UP001594351">
    <property type="component" value="Unassembled WGS sequence"/>
</dbReference>
<feature type="binding site" evidence="10">
    <location>
        <position position="201"/>
    </location>
    <ligand>
        <name>Zn(2+)</name>
        <dbReference type="ChEBI" id="CHEBI:29105"/>
    </ligand>
</feature>
<feature type="binding site" evidence="10">
    <location>
        <begin position="15"/>
        <end position="25"/>
    </location>
    <ligand>
        <name>ATP</name>
        <dbReference type="ChEBI" id="CHEBI:30616"/>
    </ligand>
</feature>
<evidence type="ECO:0000256" key="4">
    <source>
        <dbReference type="ARBA" id="ARBA00022741"/>
    </source>
</evidence>
<evidence type="ECO:0000256" key="8">
    <source>
        <dbReference type="ARBA" id="ARBA00039149"/>
    </source>
</evidence>
<feature type="binding site" evidence="10">
    <location>
        <position position="193"/>
    </location>
    <ligand>
        <name>Zn(2+)</name>
        <dbReference type="ChEBI" id="CHEBI:29105"/>
    </ligand>
</feature>
<dbReference type="CDD" id="cd01995">
    <property type="entry name" value="QueC-like"/>
    <property type="match status" value="1"/>
</dbReference>
<evidence type="ECO:0000256" key="10">
    <source>
        <dbReference type="HAMAP-Rule" id="MF_01633"/>
    </source>
</evidence>
<evidence type="ECO:0000313" key="11">
    <source>
        <dbReference type="EMBL" id="MFC1854137.1"/>
    </source>
</evidence>
<dbReference type="EC" id="6.3.4.20" evidence="8 10"/>
<dbReference type="Gene3D" id="3.40.50.620">
    <property type="entry name" value="HUPs"/>
    <property type="match status" value="1"/>
</dbReference>
<feature type="binding site" evidence="10">
    <location>
        <position position="204"/>
    </location>
    <ligand>
        <name>Zn(2+)</name>
        <dbReference type="ChEBI" id="CHEBI:29105"/>
    </ligand>
</feature>
<comment type="function">
    <text evidence="10">Catalyzes the ATP-dependent conversion of 7-carboxy-7-deazaguanine (CDG) to 7-cyano-7-deazaguanine (preQ(0)).</text>
</comment>
<comment type="caution">
    <text evidence="11">The sequence shown here is derived from an EMBL/GenBank/DDBJ whole genome shotgun (WGS) entry which is preliminary data.</text>
</comment>
<keyword evidence="12" id="KW-1185">Reference proteome</keyword>
<feature type="binding site" evidence="10">
    <location>
        <position position="207"/>
    </location>
    <ligand>
        <name>Zn(2+)</name>
        <dbReference type="ChEBI" id="CHEBI:29105"/>
    </ligand>
</feature>
<dbReference type="PIRSF" id="PIRSF006293">
    <property type="entry name" value="ExsB"/>
    <property type="match status" value="1"/>
</dbReference>
<dbReference type="GO" id="GO:0016874">
    <property type="term" value="F:ligase activity"/>
    <property type="evidence" value="ECO:0007669"/>
    <property type="project" value="UniProtKB-KW"/>
</dbReference>
<name>A0ABV6Z6R9_UNCC1</name>
<accession>A0ABV6Z6R9</accession>
<reference evidence="11 12" key="1">
    <citation type="submission" date="2024-09" db="EMBL/GenBank/DDBJ databases">
        <title>Laminarin stimulates single cell rates of sulfate reduction while oxygen inhibits transcriptomic activity in coastal marine sediment.</title>
        <authorList>
            <person name="Lindsay M."/>
            <person name="Orcutt B."/>
            <person name="Emerson D."/>
            <person name="Stepanauskas R."/>
            <person name="D'Angelo T."/>
        </authorList>
    </citation>
    <scope>NUCLEOTIDE SEQUENCE [LARGE SCALE GENOMIC DNA]</scope>
    <source>
        <strain evidence="11">SAG AM-311-K15</strain>
    </source>
</reference>
<keyword evidence="4 10" id="KW-0547">Nucleotide-binding</keyword>
<evidence type="ECO:0000256" key="5">
    <source>
        <dbReference type="ARBA" id="ARBA00022833"/>
    </source>
</evidence>
<keyword evidence="3 10" id="KW-0479">Metal-binding</keyword>